<dbReference type="InterPro" id="IPR014020">
    <property type="entry name" value="Tensin_C2-dom"/>
</dbReference>
<keyword evidence="6 9" id="KW-1133">Transmembrane helix</keyword>
<dbReference type="InterPro" id="IPR029023">
    <property type="entry name" value="Tensin_phosphatase"/>
</dbReference>
<name>H0WHI0_OTOGA</name>
<keyword evidence="4 9" id="KW-0812">Transmembrane</keyword>
<evidence type="ECO:0000256" key="3">
    <source>
        <dbReference type="ARBA" id="ARBA00007881"/>
    </source>
</evidence>
<keyword evidence="5" id="KW-0378">Hydrolase</keyword>
<dbReference type="InterPro" id="IPR029021">
    <property type="entry name" value="Prot-tyrosine_phosphatase-like"/>
</dbReference>
<dbReference type="Pfam" id="PF10409">
    <property type="entry name" value="PTEN_C2"/>
    <property type="match status" value="1"/>
</dbReference>
<dbReference type="InterPro" id="IPR051281">
    <property type="entry name" value="Dual-spec_lipid-protein_phosph"/>
</dbReference>
<comment type="subcellular location">
    <subcellularLocation>
        <location evidence="2">Cell projection</location>
    </subcellularLocation>
    <subcellularLocation>
        <location evidence="1">Membrane</location>
        <topology evidence="1">Multi-pass membrane protein</topology>
    </subcellularLocation>
</comment>
<dbReference type="Proteomes" id="UP000005225">
    <property type="component" value="Unassembled WGS sequence"/>
</dbReference>
<dbReference type="InterPro" id="IPR027359">
    <property type="entry name" value="Volt_channel_dom_sf"/>
</dbReference>
<dbReference type="eggNOG" id="KOG2283">
    <property type="taxonomic scope" value="Eukaryota"/>
</dbReference>
<dbReference type="OMA" id="WFHTFFI"/>
<sequence length="460" mass="53789">MKLLQIITSSYAYGIFGFLLVLMDVALVLIDLIFSNEVSIPMECRIGSVCIAVFFFVDLLARPCVVGKEIYFADFLKFLDGFTTVIILLLDLLYIILDPRSIRFIPRWPVLLRPLWIITMTRAFYQNQKKKCEEKLAKRTISQNETQHTKEELDLDLSYITDHIIAMSFPTPGRHFLYRNKMMEVVQFLDMKHPDHYQVHNLCSERGYNPKHFHHRVCRFMIDDHNVPTLREMLVFSQEAEKWLAQNEENVIVIHCKRGTGRTGVMVCAYLIARGICANEEDSFDFFQEQRTSASSTSKSEGLETPSQHRYVAYFAQLKNIYHLNLPPRKMLRIKKVIIYSIHGVGQGNGNDLKLQILMQRKIVFYGSASKNCKILYDMETNRAVIHLHKCPPLCDDVKVQFFSSSNLPKGYDNCAFFFWFHTSFIKKNRLYLPREQLDNPHKPKTWSVYQPNFAVEVYF</sequence>
<dbReference type="PROSITE" id="PS00383">
    <property type="entry name" value="TYR_PHOSPHATASE_1"/>
    <property type="match status" value="1"/>
</dbReference>
<evidence type="ECO:0000259" key="11">
    <source>
        <dbReference type="PROSITE" id="PS51181"/>
    </source>
</evidence>
<dbReference type="SUPFAM" id="SSF49562">
    <property type="entry name" value="C2 domain (Calcium/lipid-binding domain, CaLB)"/>
    <property type="match status" value="1"/>
</dbReference>
<keyword evidence="7 9" id="KW-0472">Membrane</keyword>
<evidence type="ECO:0000313" key="14">
    <source>
        <dbReference type="Proteomes" id="UP000005225"/>
    </source>
</evidence>
<evidence type="ECO:0000256" key="5">
    <source>
        <dbReference type="ARBA" id="ARBA00022801"/>
    </source>
</evidence>
<dbReference type="InterPro" id="IPR003595">
    <property type="entry name" value="Tyr_Pase_cat"/>
</dbReference>
<feature type="transmembrane region" description="Helical" evidence="9">
    <location>
        <begin position="78"/>
        <end position="96"/>
    </location>
</feature>
<dbReference type="InterPro" id="IPR035892">
    <property type="entry name" value="C2_domain_sf"/>
</dbReference>
<keyword evidence="14" id="KW-1185">Reference proteome</keyword>
<evidence type="ECO:0000313" key="13">
    <source>
        <dbReference type="Ensembl" id="ENSOGAP00000000828.2"/>
    </source>
</evidence>
<evidence type="ECO:0000256" key="9">
    <source>
        <dbReference type="SAM" id="Phobius"/>
    </source>
</evidence>
<dbReference type="PANTHER" id="PTHR12305">
    <property type="entry name" value="PHOSPHATASE WITH HOMOLOGY TO TENSIN"/>
    <property type="match status" value="1"/>
</dbReference>
<dbReference type="EMBL" id="AAQR03129741">
    <property type="status" value="NOT_ANNOTATED_CDS"/>
    <property type="molecule type" value="Genomic_DNA"/>
</dbReference>
<evidence type="ECO:0000256" key="4">
    <source>
        <dbReference type="ARBA" id="ARBA00022692"/>
    </source>
</evidence>
<dbReference type="SMART" id="SM00404">
    <property type="entry name" value="PTPc_motif"/>
    <property type="match status" value="1"/>
</dbReference>
<dbReference type="FunFam" id="2.60.40.1110:FF:000004">
    <property type="entry name" value="Voltage-sensor containing phosphatase"/>
    <property type="match status" value="1"/>
</dbReference>
<comment type="similarity">
    <text evidence="3">Belongs to the PTEN phosphatase protein family.</text>
</comment>
<dbReference type="PROSITE" id="PS50056">
    <property type="entry name" value="TYR_PHOSPHATASE_2"/>
    <property type="match status" value="1"/>
</dbReference>
<dbReference type="GO" id="GO:0016020">
    <property type="term" value="C:membrane"/>
    <property type="evidence" value="ECO:0007669"/>
    <property type="project" value="UniProtKB-SubCell"/>
</dbReference>
<dbReference type="EMBL" id="AAQR03129742">
    <property type="status" value="NOT_ANNOTATED_CDS"/>
    <property type="molecule type" value="Genomic_DNA"/>
</dbReference>
<accession>H0WHI0</accession>
<reference evidence="14" key="1">
    <citation type="submission" date="2011-03" db="EMBL/GenBank/DDBJ databases">
        <title>Version 3 of the genome sequence of Otolemur garnettii (Bushbaby).</title>
        <authorList>
            <consortium name="The Broad Institute Genome Sequencing Platform"/>
            <person name="Di Palma F."/>
            <person name="Johnson J."/>
            <person name="Lander E.S."/>
            <person name="Lindblad-Toh K."/>
            <person name="Jaffe D.B."/>
            <person name="Gnerre S."/>
            <person name="MacCallum I."/>
            <person name="Przybylski D."/>
            <person name="Ribeiro F.J."/>
            <person name="Burton J.N."/>
            <person name="Walker B.J."/>
            <person name="Sharpe T."/>
            <person name="Hall G."/>
        </authorList>
    </citation>
    <scope>NUCLEOTIDE SEQUENCE [LARGE SCALE GENOMIC DNA]</scope>
</reference>
<protein>
    <submittedName>
        <fullName evidence="13">Uncharacterized protein</fullName>
    </submittedName>
</protein>
<evidence type="ECO:0000256" key="7">
    <source>
        <dbReference type="ARBA" id="ARBA00023136"/>
    </source>
</evidence>
<evidence type="ECO:0000256" key="1">
    <source>
        <dbReference type="ARBA" id="ARBA00004141"/>
    </source>
</evidence>
<feature type="domain" description="Phosphatase tensin-type" evidence="11">
    <location>
        <begin position="146"/>
        <end position="322"/>
    </location>
</feature>
<dbReference type="PANTHER" id="PTHR12305:SF60">
    <property type="entry name" value="PHOSPHATIDYLINOSITOL 3,4,5-TRISPHOSPHATE 3-PHOSPHATASE TPTE2-RELATED"/>
    <property type="match status" value="1"/>
</dbReference>
<dbReference type="HOGENOM" id="CLU_020105_3_0_1"/>
<evidence type="ECO:0000256" key="8">
    <source>
        <dbReference type="ARBA" id="ARBA00023273"/>
    </source>
</evidence>
<feature type="domain" description="Tyrosine specific protein phosphatases" evidence="10">
    <location>
        <begin position="231"/>
        <end position="302"/>
    </location>
</feature>
<reference evidence="13" key="2">
    <citation type="submission" date="2025-08" db="UniProtKB">
        <authorList>
            <consortium name="Ensembl"/>
        </authorList>
    </citation>
    <scope>IDENTIFICATION</scope>
</reference>
<dbReference type="GO" id="GO:0005829">
    <property type="term" value="C:cytosol"/>
    <property type="evidence" value="ECO:0007669"/>
    <property type="project" value="TreeGrafter"/>
</dbReference>
<dbReference type="SMART" id="SM01326">
    <property type="entry name" value="PTEN_C2"/>
    <property type="match status" value="1"/>
</dbReference>
<proteinExistence type="inferred from homology"/>
<dbReference type="PROSITE" id="PS51182">
    <property type="entry name" value="C2_TENSIN"/>
    <property type="match status" value="1"/>
</dbReference>
<feature type="transmembrane region" description="Helical" evidence="9">
    <location>
        <begin position="12"/>
        <end position="34"/>
    </location>
</feature>
<organism evidence="13 14">
    <name type="scientific">Otolemur garnettii</name>
    <name type="common">Small-eared galago</name>
    <name type="synonym">Garnett's greater bushbaby</name>
    <dbReference type="NCBI Taxonomy" id="30611"/>
    <lineage>
        <taxon>Eukaryota</taxon>
        <taxon>Metazoa</taxon>
        <taxon>Chordata</taxon>
        <taxon>Craniata</taxon>
        <taxon>Vertebrata</taxon>
        <taxon>Euteleostomi</taxon>
        <taxon>Mammalia</taxon>
        <taxon>Eutheria</taxon>
        <taxon>Euarchontoglires</taxon>
        <taxon>Primates</taxon>
        <taxon>Strepsirrhini</taxon>
        <taxon>Lorisiformes</taxon>
        <taxon>Galagidae</taxon>
        <taxon>Otolemur</taxon>
    </lineage>
</organism>
<dbReference type="GO" id="GO:0016314">
    <property type="term" value="F:phosphatidylinositol-3,4,5-trisphosphate 3-phosphatase activity"/>
    <property type="evidence" value="ECO:0007669"/>
    <property type="project" value="TreeGrafter"/>
</dbReference>
<reference evidence="13" key="3">
    <citation type="submission" date="2025-09" db="UniProtKB">
        <authorList>
            <consortium name="Ensembl"/>
        </authorList>
    </citation>
    <scope>IDENTIFICATION</scope>
</reference>
<dbReference type="InParanoid" id="H0WHI0"/>
<keyword evidence="8" id="KW-0966">Cell projection</keyword>
<dbReference type="InterPro" id="IPR000387">
    <property type="entry name" value="Tyr_Pase_dom"/>
</dbReference>
<dbReference type="Gene3D" id="1.20.120.350">
    <property type="entry name" value="Voltage-gated potassium channels. Chain C"/>
    <property type="match status" value="1"/>
</dbReference>
<dbReference type="STRING" id="30611.ENSOGAP00000000828"/>
<evidence type="ECO:0000259" key="10">
    <source>
        <dbReference type="PROSITE" id="PS50056"/>
    </source>
</evidence>
<evidence type="ECO:0000256" key="2">
    <source>
        <dbReference type="ARBA" id="ARBA00004316"/>
    </source>
</evidence>
<dbReference type="EMBL" id="AAQR03129740">
    <property type="status" value="NOT_ANNOTATED_CDS"/>
    <property type="molecule type" value="Genomic_DNA"/>
</dbReference>
<evidence type="ECO:0000256" key="6">
    <source>
        <dbReference type="ARBA" id="ARBA00022989"/>
    </source>
</evidence>
<dbReference type="GeneTree" id="ENSGT00940000154335"/>
<dbReference type="Gene3D" id="2.60.40.1110">
    <property type="match status" value="1"/>
</dbReference>
<dbReference type="Ensembl" id="ENSOGAT00000000926.2">
    <property type="protein sequence ID" value="ENSOGAP00000000828.2"/>
    <property type="gene ID" value="ENSOGAG00000000927.2"/>
</dbReference>
<dbReference type="AlphaFoldDB" id="H0WHI0"/>
<dbReference type="SUPFAM" id="SSF52799">
    <property type="entry name" value="(Phosphotyrosine protein) phosphatases II"/>
    <property type="match status" value="1"/>
</dbReference>
<feature type="transmembrane region" description="Helical" evidence="9">
    <location>
        <begin position="46"/>
        <end position="66"/>
    </location>
</feature>
<dbReference type="PROSITE" id="PS51181">
    <property type="entry name" value="PPASE_TENSIN"/>
    <property type="match status" value="1"/>
</dbReference>
<dbReference type="EMBL" id="AAQR03129743">
    <property type="status" value="NOT_ANNOTATED_CDS"/>
    <property type="molecule type" value="Genomic_DNA"/>
</dbReference>
<dbReference type="InterPro" id="IPR016130">
    <property type="entry name" value="Tyr_Pase_AS"/>
</dbReference>
<dbReference type="Gene3D" id="3.90.190.10">
    <property type="entry name" value="Protein tyrosine phosphatase superfamily"/>
    <property type="match status" value="1"/>
</dbReference>
<feature type="domain" description="C2 tensin-type" evidence="12">
    <location>
        <begin position="329"/>
        <end position="460"/>
    </location>
</feature>
<evidence type="ECO:0000259" key="12">
    <source>
        <dbReference type="PROSITE" id="PS51182"/>
    </source>
</evidence>
<dbReference type="Pfam" id="PF22785">
    <property type="entry name" value="Tc-R-P"/>
    <property type="match status" value="1"/>
</dbReference>
<dbReference type="GO" id="GO:0042995">
    <property type="term" value="C:cell projection"/>
    <property type="evidence" value="ECO:0007669"/>
    <property type="project" value="UniProtKB-SubCell"/>
</dbReference>